<feature type="transmembrane region" description="Helical" evidence="1">
    <location>
        <begin position="88"/>
        <end position="110"/>
    </location>
</feature>
<dbReference type="InterPro" id="IPR007065">
    <property type="entry name" value="HPP"/>
</dbReference>
<name>A0A9W9X9Y9_9EURO</name>
<keyword evidence="1" id="KW-0812">Transmembrane</keyword>
<feature type="transmembrane region" description="Helical" evidence="1">
    <location>
        <begin position="122"/>
        <end position="140"/>
    </location>
</feature>
<dbReference type="Proteomes" id="UP001147760">
    <property type="component" value="Unassembled WGS sequence"/>
</dbReference>
<keyword evidence="1" id="KW-1133">Transmembrane helix</keyword>
<keyword evidence="1" id="KW-0472">Membrane</keyword>
<gene>
    <name evidence="3" type="ORF">N7530_001144</name>
</gene>
<dbReference type="EMBL" id="JAPWDO010000001">
    <property type="protein sequence ID" value="KAJ5486844.1"/>
    <property type="molecule type" value="Genomic_DNA"/>
</dbReference>
<keyword evidence="4" id="KW-1185">Reference proteome</keyword>
<evidence type="ECO:0000256" key="1">
    <source>
        <dbReference type="SAM" id="Phobius"/>
    </source>
</evidence>
<feature type="domain" description="HPP transmembrane region" evidence="2">
    <location>
        <begin position="30"/>
        <end position="194"/>
    </location>
</feature>
<evidence type="ECO:0000313" key="3">
    <source>
        <dbReference type="EMBL" id="KAJ5486844.1"/>
    </source>
</evidence>
<reference evidence="3" key="1">
    <citation type="submission" date="2022-12" db="EMBL/GenBank/DDBJ databases">
        <authorList>
            <person name="Petersen C."/>
        </authorList>
    </citation>
    <scope>NUCLEOTIDE SEQUENCE</scope>
    <source>
        <strain evidence="3">IBT 17660</strain>
    </source>
</reference>
<dbReference type="AlphaFoldDB" id="A0A9W9X9Y9"/>
<evidence type="ECO:0000313" key="4">
    <source>
        <dbReference type="Proteomes" id="UP001147760"/>
    </source>
</evidence>
<reference evidence="3" key="2">
    <citation type="journal article" date="2023" name="IMA Fungus">
        <title>Comparative genomic study of the Penicillium genus elucidates a diverse pangenome and 15 lateral gene transfer events.</title>
        <authorList>
            <person name="Petersen C."/>
            <person name="Sorensen T."/>
            <person name="Nielsen M.R."/>
            <person name="Sondergaard T.E."/>
            <person name="Sorensen J.L."/>
            <person name="Fitzpatrick D.A."/>
            <person name="Frisvad J.C."/>
            <person name="Nielsen K.L."/>
        </authorList>
    </citation>
    <scope>NUCLEOTIDE SEQUENCE</scope>
    <source>
        <strain evidence="3">IBT 17660</strain>
    </source>
</reference>
<protein>
    <recommendedName>
        <fullName evidence="2">HPP transmembrane region domain-containing protein</fullName>
    </recommendedName>
</protein>
<comment type="caution">
    <text evidence="3">The sequence shown here is derived from an EMBL/GenBank/DDBJ whole genome shotgun (WGS) entry which is preliminary data.</text>
</comment>
<feature type="transmembrane region" description="Helical" evidence="1">
    <location>
        <begin position="64"/>
        <end position="82"/>
    </location>
</feature>
<dbReference type="PANTHER" id="PTHR33741:SF5">
    <property type="entry name" value="TRANSMEMBRANE PROTEIN DDB_G0269096-RELATED"/>
    <property type="match status" value="1"/>
</dbReference>
<organism evidence="3 4">
    <name type="scientific">Penicillium desertorum</name>
    <dbReference type="NCBI Taxonomy" id="1303715"/>
    <lineage>
        <taxon>Eukaryota</taxon>
        <taxon>Fungi</taxon>
        <taxon>Dikarya</taxon>
        <taxon>Ascomycota</taxon>
        <taxon>Pezizomycotina</taxon>
        <taxon>Eurotiomycetes</taxon>
        <taxon>Eurotiomycetidae</taxon>
        <taxon>Eurotiales</taxon>
        <taxon>Aspergillaceae</taxon>
        <taxon>Penicillium</taxon>
    </lineage>
</organism>
<dbReference type="OrthoDB" id="2016548at2759"/>
<sequence>MISEKEFLARFPQSISHWLGYRENAPKPPLKYLVHLWSFIAAFCGLSVAQAIFNYSSYFIERGVPGIIASYGASAVLVYGAVESPLAQPRALIGGHFLSALVGICITKLFSLMPNEEKFNSLRWLAASLSSAVAVVVMQLTETTHPPAGATALLPAVDEAVWALSWYYLPVVLLSSTMILAVALIVNNIQRRYPVFWISPPAAKPVLPQASNLKS</sequence>
<dbReference type="InterPro" id="IPR058581">
    <property type="entry name" value="TM_HPP"/>
</dbReference>
<feature type="transmembrane region" description="Helical" evidence="1">
    <location>
        <begin position="160"/>
        <end position="186"/>
    </location>
</feature>
<dbReference type="Pfam" id="PF04982">
    <property type="entry name" value="TM_HPP"/>
    <property type="match status" value="1"/>
</dbReference>
<proteinExistence type="predicted"/>
<feature type="transmembrane region" description="Helical" evidence="1">
    <location>
        <begin position="32"/>
        <end position="52"/>
    </location>
</feature>
<accession>A0A9W9X9Y9</accession>
<evidence type="ECO:0000259" key="2">
    <source>
        <dbReference type="Pfam" id="PF04982"/>
    </source>
</evidence>
<dbReference type="PANTHER" id="PTHR33741">
    <property type="entry name" value="TRANSMEMBRANE PROTEIN DDB_G0269096-RELATED"/>
    <property type="match status" value="1"/>
</dbReference>